<dbReference type="RefSeq" id="XP_005538681.1">
    <property type="nucleotide sequence ID" value="XM_005538624.1"/>
</dbReference>
<gene>
    <name evidence="2" type="ORF">CYME_CMR487C</name>
</gene>
<evidence type="ECO:0000256" key="1">
    <source>
        <dbReference type="SAM" id="MobiDB-lite"/>
    </source>
</evidence>
<dbReference type="InterPro" id="IPR011333">
    <property type="entry name" value="SKP1/BTB/POZ_sf"/>
</dbReference>
<sequence>MPASSSTVVTYPDGAFALVNRRGRPVWLTSHRLRVPNLGLVVFEAAGDHDIVCLLCHRSTGVDADSRVETQAQGSRACFEISFQSHRRTRTLLREHGVVRQEYIYERPALGRNASQESHAGPRGAALPFPGHSVATGGPFTNAGRDIAPLSQEFLNGQSRQRYWVALSPEYVAAGLGWPGESSHLHYRRMRREQTTTVATGSVLDAFTESCPIQWIGFSCWDTAVIFYRVDVLHLPQVRLLPWIAAAAAAAAAAEQEEEEGSTTALGDGVHGSAQARVRCEHATSPLPSRAQDASLRRQAGPLRSTTRPPIPDQGDAENGTGQKASQHRSSSDLVLFWCAKDAVYVPAWTTGAVPAPANRSPRKLSVELEALALRNTDESIKNRKNSNSSTSSHHGTKQHINTNTSDVPGEWVPVWAPRQQLIAVSPVFRALLETSGMRESRSLTSTCPGAGAPPESETVVKQPDPLCGIMLPSVSAGCLRTALQFLERYPGEAKTPYREHWTPEQALALLCFADTFQWDHLECEAARALVHHMRTLSEHHLPWTAAVAETALRLSRSDMLLTAWEAMARSLDHCWDLMQTDMTGSSSSSSGSSSESSCDTSHCCASTADARPSVPSAEQNVSPQWHSPASPDEQEASVPVPPWVPAEVQTGILEGQSRGAACASASSTSTPPEDPNALVEATLQRLDLYCLLGMLSFWNRPEASLVLLQQWLDTRAQAPTCTKVDTPEQLVLMGSPGTAASAVGPAADAAAKRANMLLEWACAFAAAADVSSLEHHIERHEIDEHCLPSLELIDEDHLFYRPRVCVPPQLDTFVDEHVSLAVACSVLQPSPWSRDPVNMPPDGRNWQHVFVRYLPGTEANGILSFLGTLPQGRVWRNPHRTGMVRITASSLLNLNCELLCDHLGRAAHSFVAPRRTKEPARRSLPVYDDNDDDVDRATLSSGRAARQHSGSITQTGPVTALQESNDNDNDNDTAWVSIDLGALRRVRLTHYALRHDERDGEYLREWILEGRPDDNDHVDFENQKLDKAHTQAGGPTQVACACSAPSTSSQRIRQTNATHGLPWVVLQHQHHDERLTSPHAFAVWSLGAVPNKPSRAWTGVHPHDKRGAAAGASEAAVAGAAAAGAVGAAGASDAAGAAAQAPLLRYIRLRALRNSSGTDRLVLASWEFYGQVWWRSSDVSERLNL</sequence>
<dbReference type="Proteomes" id="UP000007014">
    <property type="component" value="Chromosome 18"/>
</dbReference>
<dbReference type="CDD" id="cd18186">
    <property type="entry name" value="BTB_POZ_ZBTB_KLHL-like"/>
    <property type="match status" value="1"/>
</dbReference>
<dbReference type="Gramene" id="CMR487CT">
    <property type="protein sequence ID" value="CMR487CT"/>
    <property type="gene ID" value="CMR487C"/>
</dbReference>
<feature type="compositionally biased region" description="Polar residues" evidence="1">
    <location>
        <begin position="617"/>
        <end position="628"/>
    </location>
</feature>
<feature type="region of interest" description="Disordered" evidence="1">
    <location>
        <begin position="915"/>
        <end position="973"/>
    </location>
</feature>
<dbReference type="EMBL" id="AP006500">
    <property type="protein sequence ID" value="BAM82645.1"/>
    <property type="molecule type" value="Genomic_DNA"/>
</dbReference>
<proteinExistence type="predicted"/>
<name>M1V6Y9_CYAM1</name>
<reference evidence="2 3" key="2">
    <citation type="journal article" date="2007" name="BMC Biol.">
        <title>A 100%-complete sequence reveals unusually simple genomic features in the hot-spring red alga Cyanidioschyzon merolae.</title>
        <authorList>
            <person name="Nozaki H."/>
            <person name="Takano H."/>
            <person name="Misumi O."/>
            <person name="Terasawa K."/>
            <person name="Matsuzaki M."/>
            <person name="Maruyama S."/>
            <person name="Nishida K."/>
            <person name="Yagisawa F."/>
            <person name="Yoshida Y."/>
            <person name="Fujiwara T."/>
            <person name="Takio S."/>
            <person name="Tamura K."/>
            <person name="Chung S.J."/>
            <person name="Nakamura S."/>
            <person name="Kuroiwa H."/>
            <person name="Tanaka K."/>
            <person name="Sato N."/>
            <person name="Kuroiwa T."/>
        </authorList>
    </citation>
    <scope>NUCLEOTIDE SEQUENCE [LARGE SCALE GENOMIC DNA]</scope>
    <source>
        <strain evidence="2 3">10D</strain>
    </source>
</reference>
<evidence type="ECO:0000313" key="3">
    <source>
        <dbReference type="Proteomes" id="UP000007014"/>
    </source>
</evidence>
<accession>M1V6Y9</accession>
<protein>
    <recommendedName>
        <fullName evidence="4">BTB domain-containing protein</fullName>
    </recommendedName>
</protein>
<evidence type="ECO:0008006" key="4">
    <source>
        <dbReference type="Google" id="ProtNLM"/>
    </source>
</evidence>
<dbReference type="PANTHER" id="PTHR47457">
    <property type="entry name" value="OS05G0345500 PROTEIN"/>
    <property type="match status" value="1"/>
</dbReference>
<reference evidence="2 3" key="1">
    <citation type="journal article" date="2004" name="Nature">
        <title>Genome sequence of the ultrasmall unicellular red alga Cyanidioschyzon merolae 10D.</title>
        <authorList>
            <person name="Matsuzaki M."/>
            <person name="Misumi O."/>
            <person name="Shin-i T."/>
            <person name="Maruyama S."/>
            <person name="Takahara M."/>
            <person name="Miyagishima S."/>
            <person name="Mori T."/>
            <person name="Nishida K."/>
            <person name="Yagisawa F."/>
            <person name="Nishida K."/>
            <person name="Yoshida Y."/>
            <person name="Nishimura Y."/>
            <person name="Nakao S."/>
            <person name="Kobayashi T."/>
            <person name="Momoyama Y."/>
            <person name="Higashiyama T."/>
            <person name="Minoda A."/>
            <person name="Sano M."/>
            <person name="Nomoto H."/>
            <person name="Oishi K."/>
            <person name="Hayashi H."/>
            <person name="Ohta F."/>
            <person name="Nishizaka S."/>
            <person name="Haga S."/>
            <person name="Miura S."/>
            <person name="Morishita T."/>
            <person name="Kabeya Y."/>
            <person name="Terasawa K."/>
            <person name="Suzuki Y."/>
            <person name="Ishii Y."/>
            <person name="Asakawa S."/>
            <person name="Takano H."/>
            <person name="Ohta N."/>
            <person name="Kuroiwa H."/>
            <person name="Tanaka K."/>
            <person name="Shimizu N."/>
            <person name="Sugano S."/>
            <person name="Sato N."/>
            <person name="Nozaki H."/>
            <person name="Ogasawara N."/>
            <person name="Kohara Y."/>
            <person name="Kuroiwa T."/>
        </authorList>
    </citation>
    <scope>NUCLEOTIDE SEQUENCE [LARGE SCALE GENOMIC DNA]</scope>
    <source>
        <strain evidence="2 3">10D</strain>
    </source>
</reference>
<dbReference type="GeneID" id="16996739"/>
<dbReference type="HOGENOM" id="CLU_272420_0_0_1"/>
<dbReference type="AlphaFoldDB" id="M1V6Y9"/>
<organism evidence="2 3">
    <name type="scientific">Cyanidioschyzon merolae (strain NIES-3377 / 10D)</name>
    <name type="common">Unicellular red alga</name>
    <dbReference type="NCBI Taxonomy" id="280699"/>
    <lineage>
        <taxon>Eukaryota</taxon>
        <taxon>Rhodophyta</taxon>
        <taxon>Bangiophyceae</taxon>
        <taxon>Cyanidiales</taxon>
        <taxon>Cyanidiaceae</taxon>
        <taxon>Cyanidioschyzon</taxon>
    </lineage>
</organism>
<keyword evidence="3" id="KW-1185">Reference proteome</keyword>
<feature type="region of interest" description="Disordered" evidence="1">
    <location>
        <begin position="610"/>
        <end position="640"/>
    </location>
</feature>
<dbReference type="Gene3D" id="3.30.710.10">
    <property type="entry name" value="Potassium Channel Kv1.1, Chain A"/>
    <property type="match status" value="1"/>
</dbReference>
<feature type="region of interest" description="Disordered" evidence="1">
    <location>
        <begin position="282"/>
        <end position="328"/>
    </location>
</feature>
<dbReference type="OrthoDB" id="10543584at2759"/>
<evidence type="ECO:0000313" key="2">
    <source>
        <dbReference type="EMBL" id="BAM82645.1"/>
    </source>
</evidence>
<dbReference type="PANTHER" id="PTHR47457:SF1">
    <property type="entry name" value="BTB DOMAIN-CONTAINING PROTEIN-RELATED"/>
    <property type="match status" value="1"/>
</dbReference>
<dbReference type="KEGG" id="cme:CYME_CMR487C"/>
<feature type="compositionally biased region" description="Polar residues" evidence="1">
    <location>
        <begin position="949"/>
        <end position="965"/>
    </location>
</feature>
<feature type="region of interest" description="Disordered" evidence="1">
    <location>
        <begin position="377"/>
        <end position="406"/>
    </location>
</feature>